<keyword evidence="17" id="KW-0449">Lipoprotein</keyword>
<evidence type="ECO:0000313" key="25">
    <source>
        <dbReference type="Proteomes" id="UP000008672"/>
    </source>
</evidence>
<evidence type="ECO:0000259" key="23">
    <source>
        <dbReference type="Pfam" id="PF25390"/>
    </source>
</evidence>
<feature type="region of interest" description="Disordered" evidence="22">
    <location>
        <begin position="647"/>
        <end position="688"/>
    </location>
</feature>
<dbReference type="EMBL" id="AFYH01063927">
    <property type="status" value="NOT_ANNOTATED_CDS"/>
    <property type="molecule type" value="Genomic_DNA"/>
</dbReference>
<evidence type="ECO:0000256" key="18">
    <source>
        <dbReference type="ARBA" id="ARBA00023289"/>
    </source>
</evidence>
<dbReference type="EMBL" id="AFYH01063928">
    <property type="status" value="NOT_ANNOTATED_CDS"/>
    <property type="molecule type" value="Genomic_DNA"/>
</dbReference>
<dbReference type="GO" id="GO:0005813">
    <property type="term" value="C:centrosome"/>
    <property type="evidence" value="ECO:0007669"/>
    <property type="project" value="UniProtKB-SubCell"/>
</dbReference>
<dbReference type="PRINTS" id="PR00633">
    <property type="entry name" value="RCCNDNSATION"/>
</dbReference>
<keyword evidence="19" id="KW-0844">Vision</keyword>
<evidence type="ECO:0000256" key="6">
    <source>
        <dbReference type="ARBA" id="ARBA00022490"/>
    </source>
</evidence>
<keyword evidence="18" id="KW-0636">Prenylation</keyword>
<reference evidence="24" key="2">
    <citation type="submission" date="2025-08" db="UniProtKB">
        <authorList>
            <consortium name="Ensembl"/>
        </authorList>
    </citation>
    <scope>IDENTIFICATION</scope>
</reference>
<keyword evidence="15" id="KW-0206">Cytoskeleton</keyword>
<feature type="compositionally biased region" description="Low complexity" evidence="22">
    <location>
        <begin position="1118"/>
        <end position="1128"/>
    </location>
</feature>
<feature type="compositionally biased region" description="Basic and acidic residues" evidence="22">
    <location>
        <begin position="736"/>
        <end position="757"/>
    </location>
</feature>
<feature type="compositionally biased region" description="Basic and acidic residues" evidence="22">
    <location>
        <begin position="842"/>
        <end position="853"/>
    </location>
</feature>
<gene>
    <name evidence="24" type="primary">RPGR</name>
</gene>
<dbReference type="InterPro" id="IPR051625">
    <property type="entry name" value="Signaling_Regulatory_Domain"/>
</dbReference>
<evidence type="ECO:0000256" key="3">
    <source>
        <dbReference type="ARBA" id="ARBA00004555"/>
    </source>
</evidence>
<feature type="repeat" description="RCC1" evidence="21">
    <location>
        <begin position="192"/>
        <end position="244"/>
    </location>
</feature>
<feature type="compositionally biased region" description="Basic and acidic residues" evidence="22">
    <location>
        <begin position="1084"/>
        <end position="1113"/>
    </location>
</feature>
<accession>H3B6S6</accession>
<keyword evidence="16" id="KW-0966">Cell projection</keyword>
<keyword evidence="12" id="KW-0282">Flagellum</keyword>
<feature type="compositionally biased region" description="Polar residues" evidence="22">
    <location>
        <begin position="1129"/>
        <end position="1140"/>
    </location>
</feature>
<evidence type="ECO:0000256" key="21">
    <source>
        <dbReference type="PROSITE-ProRule" id="PRU00235"/>
    </source>
</evidence>
<keyword evidence="9" id="KW-0344">Guanine-nucleotide releasing factor</keyword>
<feature type="compositionally biased region" description="Low complexity" evidence="22">
    <location>
        <begin position="664"/>
        <end position="679"/>
    </location>
</feature>
<evidence type="ECO:0000256" key="1">
    <source>
        <dbReference type="ARBA" id="ARBA00004120"/>
    </source>
</evidence>
<dbReference type="Pfam" id="PF25390">
    <property type="entry name" value="WD40_RLD"/>
    <property type="match status" value="1"/>
</dbReference>
<feature type="compositionally biased region" description="Basic and acidic residues" evidence="22">
    <location>
        <begin position="462"/>
        <end position="471"/>
    </location>
</feature>
<comment type="subcellular location">
    <subcellularLocation>
        <location evidence="1">Cytoplasm</location>
        <location evidence="1">Cytoskeleton</location>
        <location evidence="1">Cilium basal body</location>
    </subcellularLocation>
    <subcellularLocation>
        <location evidence="4">Cytoplasm</location>
        <location evidence="4">Cytoskeleton</location>
        <location evidence="4">Flagellum axoneme</location>
    </subcellularLocation>
    <subcellularLocation>
        <location evidence="2">Cytoplasm</location>
        <location evidence="2">Cytoskeleton</location>
        <location evidence="2">Microtubule organizing center</location>
        <location evidence="2">Centrosome</location>
    </subcellularLocation>
    <subcellularLocation>
        <location evidence="3">Golgi apparatus</location>
    </subcellularLocation>
</comment>
<feature type="compositionally biased region" description="Basic and acidic residues" evidence="22">
    <location>
        <begin position="772"/>
        <end position="812"/>
    </location>
</feature>
<keyword evidence="25" id="KW-1185">Reference proteome</keyword>
<proteinExistence type="predicted"/>
<keyword evidence="11" id="KW-0970">Cilium biogenesis/degradation</keyword>
<keyword evidence="6" id="KW-0963">Cytoplasm</keyword>
<keyword evidence="10" id="KW-0677">Repeat</keyword>
<dbReference type="GO" id="GO:0007601">
    <property type="term" value="P:visual perception"/>
    <property type="evidence" value="ECO:0007669"/>
    <property type="project" value="UniProtKB-KW"/>
</dbReference>
<keyword evidence="13" id="KW-0333">Golgi apparatus</keyword>
<dbReference type="PROSITE" id="PS00626">
    <property type="entry name" value="RCC1_2"/>
    <property type="match status" value="3"/>
</dbReference>
<evidence type="ECO:0000256" key="10">
    <source>
        <dbReference type="ARBA" id="ARBA00022737"/>
    </source>
</evidence>
<evidence type="ECO:0000256" key="16">
    <source>
        <dbReference type="ARBA" id="ARBA00023273"/>
    </source>
</evidence>
<evidence type="ECO:0000256" key="4">
    <source>
        <dbReference type="ARBA" id="ARBA00004611"/>
    </source>
</evidence>
<dbReference type="PANTHER" id="PTHR22872">
    <property type="entry name" value="BTK-BINDING PROTEIN-RELATED"/>
    <property type="match status" value="1"/>
</dbReference>
<feature type="compositionally biased region" description="Basic and acidic residues" evidence="22">
    <location>
        <begin position="647"/>
        <end position="661"/>
    </location>
</feature>
<feature type="domain" description="RCC1-like" evidence="23">
    <location>
        <begin position="23"/>
        <end position="272"/>
    </location>
</feature>
<evidence type="ECO:0000256" key="2">
    <source>
        <dbReference type="ARBA" id="ARBA00004300"/>
    </source>
</evidence>
<feature type="region of interest" description="Disordered" evidence="22">
    <location>
        <begin position="462"/>
        <end position="482"/>
    </location>
</feature>
<evidence type="ECO:0000256" key="7">
    <source>
        <dbReference type="ARBA" id="ARBA00022553"/>
    </source>
</evidence>
<sequence>SGAIFTFGKSKFAENIPSKFWLKNDKPLYISCGDEHTALVTGNGKLYMFGSNNWGQLGLGTKTTVNKPTCVKALKSEKVKLVACGRSHTLTYTGMYPNFSFGIATKQFNSTLNDSKNRFSFGLLIMEILNGFRNKSFVSVDGKLFMWGDNSEGQIGLGEKSNVCVPHLVDIRKQISWVSCGYYHSALVTAGGELYTFGESENGKLGLPSEKLENTRVPKRVPEISGKVILVACGGGHTVALTDHNLYTFGLGQFGQLGHGTLIFESHKPKVVEQLQNRNVQFVECGENHTAVITDNGLLYTFGDGRHGKLGLGDENFTNQFKPTLCPRFIKYIVQSVACGGCHMLVLARPRFHGSEEDILHKDDVNKNPLTDTNSELIWNPSMPGVLQRTLSARGRRREREQSLSQSNWRTRTLPPLGAEHSSSSSLFTNHTVPSTVLSDLHVGRNLIDIIRYLQPCSPSCLDEKQKKPAEENSDDEIDGKGLGDTMDLLNVTHVMSLNPTDKTLILSPVHKEKKKKKCCFFLNPKISFSIKACLKRFSITKKSKNEKGHGKGGLKQNNSNSQLLVPKVAKAALKDQSHKLIKLPSGVDLKKQGGEKIVKSSVSKGNLKKMRTGKENIKEKFQQPSSVTKVTSAFSQKIRSPEILVNKEKDSKDNQRELKLVKVKSQAASAAKPKSTSKGSKENLKNDCGLKTDAFSAAHSQETTACLKTPESLGQAEKQKSKNVSKNKPMNKGDYIVETKEKKFLEEDSAAEDKRDARKGRKEFLNDDAEDKSTKSIGEKKLEKEQRGLVKKKIINEMDHYKLESNSRTESKEEEEDEVGVTQEQDEESKENTEGESECLDTEHESKGKKLEAGSLEDSEEENPEAGSEEEESDDEKGECNLEINSQDAEKESEEKSDAESADELDEMEDETSEGEEEDSVTENEDENSAEVEDEDEESSEAEEENSEIEEYADEEEEEDDDNDSKIEGGEEDEDSETEDGDKEESEASEDEEGSKIEDEEESEEETDEEEVEEGEEEADEEEAEESEDEEEEEENEEEEEDHENEEEEDEQENEEESGAEEDSDIEEDDDDDETKEDETKEEEAKKKIQKGKKEQQKSEHKGNTKKYDLKERKQKSGSQQKTQSKQRLINGSHNSDQFWNHVLPHYLTLN</sequence>
<feature type="compositionally biased region" description="Acidic residues" evidence="22">
    <location>
        <begin position="813"/>
        <end position="841"/>
    </location>
</feature>
<dbReference type="InterPro" id="IPR009091">
    <property type="entry name" value="RCC1/BLIP-II"/>
</dbReference>
<dbReference type="PANTHER" id="PTHR22872:SF9">
    <property type="entry name" value="X-LINKED RETINITIS PIGMENTOSA GTPASE REGULATOR"/>
    <property type="match status" value="1"/>
</dbReference>
<evidence type="ECO:0000256" key="15">
    <source>
        <dbReference type="ARBA" id="ARBA00023212"/>
    </source>
</evidence>
<dbReference type="Pfam" id="PF00415">
    <property type="entry name" value="RCC1"/>
    <property type="match status" value="1"/>
</dbReference>
<dbReference type="InterPro" id="IPR000408">
    <property type="entry name" value="Reg_chr_condens"/>
</dbReference>
<reference evidence="25" key="1">
    <citation type="submission" date="2011-08" db="EMBL/GenBank/DDBJ databases">
        <title>The draft genome of Latimeria chalumnae.</title>
        <authorList>
            <person name="Di Palma F."/>
            <person name="Alfoldi J."/>
            <person name="Johnson J."/>
            <person name="Berlin A."/>
            <person name="Gnerre S."/>
            <person name="Jaffe D."/>
            <person name="MacCallum I."/>
            <person name="Young S."/>
            <person name="Walker B.J."/>
            <person name="Lander E."/>
            <person name="Lindblad-Toh K."/>
        </authorList>
    </citation>
    <scope>NUCLEOTIDE SEQUENCE [LARGE SCALE GENOMIC DNA]</scope>
    <source>
        <strain evidence="25">Wild caught</strain>
    </source>
</reference>
<evidence type="ECO:0000256" key="13">
    <source>
        <dbReference type="ARBA" id="ARBA00023034"/>
    </source>
</evidence>
<evidence type="ECO:0000256" key="12">
    <source>
        <dbReference type="ARBA" id="ARBA00022846"/>
    </source>
</evidence>
<keyword evidence="14" id="KW-0969">Cilium</keyword>
<protein>
    <recommendedName>
        <fullName evidence="20">X-linked retinitis pigmentosa GTPase regulator</fullName>
    </recommendedName>
</protein>
<evidence type="ECO:0000256" key="14">
    <source>
        <dbReference type="ARBA" id="ARBA00023069"/>
    </source>
</evidence>
<evidence type="ECO:0000256" key="20">
    <source>
        <dbReference type="ARBA" id="ARBA00073293"/>
    </source>
</evidence>
<dbReference type="STRING" id="7897.ENSLACP00000017597"/>
<feature type="region of interest" description="Disordered" evidence="22">
    <location>
        <begin position="391"/>
        <end position="426"/>
    </location>
</feature>
<feature type="compositionally biased region" description="Acidic residues" evidence="22">
    <location>
        <begin position="971"/>
        <end position="1083"/>
    </location>
</feature>
<dbReference type="InParanoid" id="H3B6S6"/>
<dbReference type="SUPFAM" id="SSF50985">
    <property type="entry name" value="RCC1/BLIP-II"/>
    <property type="match status" value="1"/>
</dbReference>
<keyword evidence="5" id="KW-0488">Methylation</keyword>
<feature type="region of interest" description="Disordered" evidence="22">
    <location>
        <begin position="702"/>
        <end position="1143"/>
    </location>
</feature>
<dbReference type="Gene3D" id="2.130.10.30">
    <property type="entry name" value="Regulator of chromosome condensation 1/beta-lactamase-inhibitor protein II"/>
    <property type="match status" value="1"/>
</dbReference>
<dbReference type="FunCoup" id="H3B6S6">
    <property type="interactions" value="392"/>
</dbReference>
<dbReference type="GO" id="GO:0005085">
    <property type="term" value="F:guanyl-nucleotide exchange factor activity"/>
    <property type="evidence" value="ECO:0007669"/>
    <property type="project" value="UniProtKB-KW"/>
</dbReference>
<dbReference type="OMA" id="GKYQETG"/>
<evidence type="ECO:0000256" key="17">
    <source>
        <dbReference type="ARBA" id="ARBA00023288"/>
    </source>
</evidence>
<dbReference type="Proteomes" id="UP000008672">
    <property type="component" value="Unassembled WGS sequence"/>
</dbReference>
<dbReference type="GO" id="GO:0005929">
    <property type="term" value="C:cilium"/>
    <property type="evidence" value="ECO:0007669"/>
    <property type="project" value="UniProtKB-ARBA"/>
</dbReference>
<dbReference type="GO" id="GO:0005794">
    <property type="term" value="C:Golgi apparatus"/>
    <property type="evidence" value="ECO:0007669"/>
    <property type="project" value="UniProtKB-SubCell"/>
</dbReference>
<dbReference type="HOGENOM" id="CLU_005210_5_2_1"/>
<feature type="repeat" description="RCC1" evidence="21">
    <location>
        <begin position="244"/>
        <end position="296"/>
    </location>
</feature>
<dbReference type="PROSITE" id="PS50012">
    <property type="entry name" value="RCC1_3"/>
    <property type="match status" value="5"/>
</dbReference>
<dbReference type="GO" id="GO:0030030">
    <property type="term" value="P:cell projection organization"/>
    <property type="evidence" value="ECO:0007669"/>
    <property type="project" value="UniProtKB-KW"/>
</dbReference>
<evidence type="ECO:0000256" key="19">
    <source>
        <dbReference type="ARBA" id="ARBA00023305"/>
    </source>
</evidence>
<keyword evidence="7" id="KW-0597">Phosphoprotein</keyword>
<dbReference type="Ensembl" id="ENSLACT00000017727.1">
    <property type="protein sequence ID" value="ENSLACP00000017597.1"/>
    <property type="gene ID" value="ENSLACG00000015500.1"/>
</dbReference>
<evidence type="ECO:0000256" key="9">
    <source>
        <dbReference type="ARBA" id="ARBA00022658"/>
    </source>
</evidence>
<feature type="repeat" description="RCC1" evidence="21">
    <location>
        <begin position="142"/>
        <end position="191"/>
    </location>
</feature>
<dbReference type="GeneTree" id="ENSGT00940000159616"/>
<evidence type="ECO:0000256" key="5">
    <source>
        <dbReference type="ARBA" id="ARBA00022481"/>
    </source>
</evidence>
<evidence type="ECO:0000256" key="8">
    <source>
        <dbReference type="ARBA" id="ARBA00022606"/>
    </source>
</evidence>
<evidence type="ECO:0000256" key="22">
    <source>
        <dbReference type="SAM" id="MobiDB-lite"/>
    </source>
</evidence>
<dbReference type="AlphaFoldDB" id="H3B6S6"/>
<evidence type="ECO:0000256" key="11">
    <source>
        <dbReference type="ARBA" id="ARBA00022794"/>
    </source>
</evidence>
<feature type="compositionally biased region" description="Acidic residues" evidence="22">
    <location>
        <begin position="856"/>
        <end position="878"/>
    </location>
</feature>
<dbReference type="eggNOG" id="KOG1426">
    <property type="taxonomic scope" value="Eukaryota"/>
</dbReference>
<name>H3B6S6_LATCH</name>
<dbReference type="InterPro" id="IPR058923">
    <property type="entry name" value="RCC1-like_dom"/>
</dbReference>
<feature type="repeat" description="RCC1" evidence="21">
    <location>
        <begin position="297"/>
        <end position="350"/>
    </location>
</feature>
<feature type="repeat" description="RCC1" evidence="21">
    <location>
        <begin position="44"/>
        <end position="95"/>
    </location>
</feature>
<feature type="compositionally biased region" description="Acidic residues" evidence="22">
    <location>
        <begin position="901"/>
        <end position="964"/>
    </location>
</feature>
<dbReference type="EMBL" id="AFYH01063929">
    <property type="status" value="NOT_ANNOTATED_CDS"/>
    <property type="molecule type" value="Genomic_DNA"/>
</dbReference>
<dbReference type="Bgee" id="ENSLACG00000015500">
    <property type="expression patterns" value="Expressed in pharyngeal gill and 1 other cell type or tissue"/>
</dbReference>
<feature type="compositionally biased region" description="Basic and acidic residues" evidence="22">
    <location>
        <begin position="889"/>
        <end position="900"/>
    </location>
</feature>
<evidence type="ECO:0000313" key="24">
    <source>
        <dbReference type="Ensembl" id="ENSLACP00000017597.1"/>
    </source>
</evidence>
<dbReference type="FunFam" id="2.130.10.30:FF:000013">
    <property type="entry name" value="Retinitis pigmentosa GTPase regulator isoform 1"/>
    <property type="match status" value="1"/>
</dbReference>
<keyword evidence="8" id="KW-0716">Sensory transduction</keyword>
<reference evidence="24" key="3">
    <citation type="submission" date="2025-09" db="UniProtKB">
        <authorList>
            <consortium name="Ensembl"/>
        </authorList>
    </citation>
    <scope>IDENTIFICATION</scope>
</reference>
<organism evidence="24 25">
    <name type="scientific">Latimeria chalumnae</name>
    <name type="common">Coelacanth</name>
    <dbReference type="NCBI Taxonomy" id="7897"/>
    <lineage>
        <taxon>Eukaryota</taxon>
        <taxon>Metazoa</taxon>
        <taxon>Chordata</taxon>
        <taxon>Craniata</taxon>
        <taxon>Vertebrata</taxon>
        <taxon>Euteleostomi</taxon>
        <taxon>Coelacanthiformes</taxon>
        <taxon>Coelacanthidae</taxon>
        <taxon>Latimeria</taxon>
    </lineage>
</organism>